<feature type="compositionally biased region" description="Basic and acidic residues" evidence="1">
    <location>
        <begin position="190"/>
        <end position="232"/>
    </location>
</feature>
<dbReference type="PANTHER" id="PTHR46413">
    <property type="entry name" value="HEAVY METAL-ASSOCIATED ISOPRENYLATED PLANT PROTEIN 6"/>
    <property type="match status" value="1"/>
</dbReference>
<accession>A0A922J385</accession>
<name>A0A922J385_CARIL</name>
<dbReference type="Pfam" id="PF00403">
    <property type="entry name" value="HMA"/>
    <property type="match status" value="2"/>
</dbReference>
<evidence type="ECO:0000313" key="4">
    <source>
        <dbReference type="Proteomes" id="UP000811246"/>
    </source>
</evidence>
<evidence type="ECO:0000256" key="1">
    <source>
        <dbReference type="SAM" id="MobiDB-lite"/>
    </source>
</evidence>
<reference evidence="3" key="1">
    <citation type="submission" date="2021-01" db="EMBL/GenBank/DDBJ databases">
        <authorList>
            <person name="Lovell J.T."/>
            <person name="Bentley N."/>
            <person name="Bhattarai G."/>
            <person name="Jenkins J.W."/>
            <person name="Sreedasyam A."/>
            <person name="Alarcon Y."/>
            <person name="Bock C."/>
            <person name="Boston L."/>
            <person name="Carlson J."/>
            <person name="Cervantes K."/>
            <person name="Clermont K."/>
            <person name="Krom N."/>
            <person name="Kubenka K."/>
            <person name="Mamidi S."/>
            <person name="Mattison C."/>
            <person name="Monteros M."/>
            <person name="Pisani C."/>
            <person name="Plott C."/>
            <person name="Rajasekar S."/>
            <person name="Rhein H.S."/>
            <person name="Rohla C."/>
            <person name="Song M."/>
            <person name="Hilaire R.S."/>
            <person name="Shu S."/>
            <person name="Wells L."/>
            <person name="Wang X."/>
            <person name="Webber J."/>
            <person name="Heerema R.J."/>
            <person name="Klein P."/>
            <person name="Conner P."/>
            <person name="Grauke L."/>
            <person name="Grimwood J."/>
            <person name="Schmutz J."/>
            <person name="Randall J.J."/>
        </authorList>
    </citation>
    <scope>NUCLEOTIDE SEQUENCE</scope>
    <source>
        <tissue evidence="3">Leaf</tissue>
    </source>
</reference>
<dbReference type="Proteomes" id="UP000811246">
    <property type="component" value="Chromosome 10"/>
</dbReference>
<dbReference type="InterPro" id="IPR044594">
    <property type="entry name" value="HIPP01/3/5/6"/>
</dbReference>
<evidence type="ECO:0000313" key="3">
    <source>
        <dbReference type="EMBL" id="KAG6692720.1"/>
    </source>
</evidence>
<organism evidence="3 4">
    <name type="scientific">Carya illinoinensis</name>
    <name type="common">Pecan</name>
    <dbReference type="NCBI Taxonomy" id="32201"/>
    <lineage>
        <taxon>Eukaryota</taxon>
        <taxon>Viridiplantae</taxon>
        <taxon>Streptophyta</taxon>
        <taxon>Embryophyta</taxon>
        <taxon>Tracheophyta</taxon>
        <taxon>Spermatophyta</taxon>
        <taxon>Magnoliopsida</taxon>
        <taxon>eudicotyledons</taxon>
        <taxon>Gunneridae</taxon>
        <taxon>Pentapetalae</taxon>
        <taxon>rosids</taxon>
        <taxon>fabids</taxon>
        <taxon>Fagales</taxon>
        <taxon>Juglandaceae</taxon>
        <taxon>Carya</taxon>
    </lineage>
</organism>
<dbReference type="InterPro" id="IPR006121">
    <property type="entry name" value="HMA_dom"/>
</dbReference>
<feature type="region of interest" description="Disordered" evidence="1">
    <location>
        <begin position="1"/>
        <end position="24"/>
    </location>
</feature>
<dbReference type="PROSITE" id="PS50846">
    <property type="entry name" value="HMA_2"/>
    <property type="match status" value="2"/>
</dbReference>
<protein>
    <recommendedName>
        <fullName evidence="2">HMA domain-containing protein</fullName>
    </recommendedName>
</protein>
<feature type="domain" description="HMA" evidence="2">
    <location>
        <begin position="25"/>
        <end position="88"/>
    </location>
</feature>
<feature type="region of interest" description="Disordered" evidence="1">
    <location>
        <begin position="190"/>
        <end position="278"/>
    </location>
</feature>
<dbReference type="AlphaFoldDB" id="A0A922J385"/>
<feature type="domain" description="HMA" evidence="2">
    <location>
        <begin position="125"/>
        <end position="188"/>
    </location>
</feature>
<dbReference type="PANTHER" id="PTHR46413:SF1">
    <property type="entry name" value="HEAVY METAL-ASSOCIATED ISOPRENYLATED PLANT PROTEIN 6"/>
    <property type="match status" value="1"/>
</dbReference>
<gene>
    <name evidence="3" type="ORF">I3842_10G128800</name>
</gene>
<dbReference type="CDD" id="cd00371">
    <property type="entry name" value="HMA"/>
    <property type="match status" value="2"/>
</dbReference>
<dbReference type="GO" id="GO:0046872">
    <property type="term" value="F:metal ion binding"/>
    <property type="evidence" value="ECO:0007669"/>
    <property type="project" value="InterPro"/>
</dbReference>
<dbReference type="EMBL" id="CM031834">
    <property type="protein sequence ID" value="KAG6692720.1"/>
    <property type="molecule type" value="Genomic_DNA"/>
</dbReference>
<comment type="caution">
    <text evidence="3">The sequence shown here is derived from an EMBL/GenBank/DDBJ whole genome shotgun (WGS) entry which is preliminary data.</text>
</comment>
<feature type="region of interest" description="Disordered" evidence="1">
    <location>
        <begin position="84"/>
        <end position="125"/>
    </location>
</feature>
<evidence type="ECO:0000259" key="2">
    <source>
        <dbReference type="PROSITE" id="PS50846"/>
    </source>
</evidence>
<proteinExistence type="predicted"/>
<sequence>MGAEKDQGGKNEGEKKPADKKDDGKVAAVFKMDLHCEGCARKVKRAVRNIDGVEQVKTDCAANKLTVTGKADPSAIKETLEQKTKKKVEIVSAPPKKDGGGDKKPEEKAQKKEEDKKSDDKKPKESTAVFKIRVHCDGCIQKIRKIVSKFGGVQHVDIDKEKDLVTVKGTMDVKALVPYLKAKLKRSVDVVPPKKDGGGDQKPKEAGGGGDKKEKEKEKVASGGGEKKEKEAAAAGGGGGEKKEKEAAAAGGGGGEKKEKEAAAAGGGGGDGGKKEEGAAAKVEVSKMEYHGYPYQAPIYWNDGHAYAQNYPVVVHPGYGNQGYVSQGYVDDQGYGPYGNVNHGYMVAANHPMHAPQMFSDENPNACSVM</sequence>